<evidence type="ECO:0000256" key="2">
    <source>
        <dbReference type="ARBA" id="ARBA00022448"/>
    </source>
</evidence>
<evidence type="ECO:0000256" key="1">
    <source>
        <dbReference type="ARBA" id="ARBA00004202"/>
    </source>
</evidence>
<dbReference type="Proteomes" id="UP000199452">
    <property type="component" value="Unassembled WGS sequence"/>
</dbReference>
<dbReference type="InterPro" id="IPR003439">
    <property type="entry name" value="ABC_transporter-like_ATP-bd"/>
</dbReference>
<dbReference type="EMBL" id="FMYP01000076">
    <property type="protein sequence ID" value="SDD04901.1"/>
    <property type="molecule type" value="Genomic_DNA"/>
</dbReference>
<keyword evidence="5" id="KW-0547">Nucleotide-binding</keyword>
<dbReference type="RefSeq" id="WP_092440477.1">
    <property type="nucleotide sequence ID" value="NZ_FMYP01000076.1"/>
</dbReference>
<evidence type="ECO:0000256" key="6">
    <source>
        <dbReference type="ARBA" id="ARBA00022840"/>
    </source>
</evidence>
<dbReference type="PROSITE" id="PS50893">
    <property type="entry name" value="ABC_TRANSPORTER_2"/>
    <property type="match status" value="1"/>
</dbReference>
<keyword evidence="8" id="KW-0406">Ion transport</keyword>
<evidence type="ECO:0000256" key="3">
    <source>
        <dbReference type="ARBA" id="ARBA00022475"/>
    </source>
</evidence>
<evidence type="ECO:0000259" key="10">
    <source>
        <dbReference type="PROSITE" id="PS50893"/>
    </source>
</evidence>
<dbReference type="SMART" id="SM00382">
    <property type="entry name" value="AAA"/>
    <property type="match status" value="1"/>
</dbReference>
<keyword evidence="3" id="KW-1003">Cell membrane</keyword>
<evidence type="ECO:0000256" key="7">
    <source>
        <dbReference type="ARBA" id="ARBA00023004"/>
    </source>
</evidence>
<organism evidence="11 12">
    <name type="scientific">Williamwhitmania taraxaci</name>
    <dbReference type="NCBI Taxonomy" id="1640674"/>
    <lineage>
        <taxon>Bacteria</taxon>
        <taxon>Pseudomonadati</taxon>
        <taxon>Bacteroidota</taxon>
        <taxon>Bacteroidia</taxon>
        <taxon>Bacteroidales</taxon>
        <taxon>Williamwhitmaniaceae</taxon>
        <taxon>Williamwhitmania</taxon>
    </lineage>
</organism>
<dbReference type="GO" id="GO:0006826">
    <property type="term" value="P:iron ion transport"/>
    <property type="evidence" value="ECO:0007669"/>
    <property type="project" value="UniProtKB-KW"/>
</dbReference>
<evidence type="ECO:0000256" key="5">
    <source>
        <dbReference type="ARBA" id="ARBA00022741"/>
    </source>
</evidence>
<accession>A0A1G6RKF3</accession>
<comment type="subcellular location">
    <subcellularLocation>
        <location evidence="1">Cell membrane</location>
        <topology evidence="1">Peripheral membrane protein</topology>
    </subcellularLocation>
</comment>
<keyword evidence="6 11" id="KW-0067">ATP-binding</keyword>
<reference evidence="11 12" key="1">
    <citation type="submission" date="2016-09" db="EMBL/GenBank/DDBJ databases">
        <authorList>
            <person name="Capua I."/>
            <person name="De Benedictis P."/>
            <person name="Joannis T."/>
            <person name="Lombin L.H."/>
            <person name="Cattoli G."/>
        </authorList>
    </citation>
    <scope>NUCLEOTIDE SEQUENCE [LARGE SCALE GENOMIC DNA]</scope>
    <source>
        <strain evidence="11 12">A7P-90m</strain>
    </source>
</reference>
<evidence type="ECO:0000256" key="8">
    <source>
        <dbReference type="ARBA" id="ARBA00023065"/>
    </source>
</evidence>
<evidence type="ECO:0000256" key="4">
    <source>
        <dbReference type="ARBA" id="ARBA00022496"/>
    </source>
</evidence>
<dbReference type="OrthoDB" id="9787851at2"/>
<dbReference type="FunFam" id="3.40.50.300:FF:000134">
    <property type="entry name" value="Iron-enterobactin ABC transporter ATP-binding protein"/>
    <property type="match status" value="1"/>
</dbReference>
<dbReference type="GO" id="GO:0016887">
    <property type="term" value="F:ATP hydrolysis activity"/>
    <property type="evidence" value="ECO:0007669"/>
    <property type="project" value="InterPro"/>
</dbReference>
<keyword evidence="4" id="KW-0410">Iron transport</keyword>
<dbReference type="GO" id="GO:0005886">
    <property type="term" value="C:plasma membrane"/>
    <property type="evidence" value="ECO:0007669"/>
    <property type="project" value="UniProtKB-SubCell"/>
</dbReference>
<name>A0A1G6RKF3_9BACT</name>
<keyword evidence="7" id="KW-0408">Iron</keyword>
<evidence type="ECO:0000313" key="12">
    <source>
        <dbReference type="Proteomes" id="UP000199452"/>
    </source>
</evidence>
<dbReference type="STRING" id="1640674.SAMN05216323_10766"/>
<dbReference type="PANTHER" id="PTHR42771">
    <property type="entry name" value="IRON(3+)-HYDROXAMATE IMPORT ATP-BINDING PROTEIN FHUC"/>
    <property type="match status" value="1"/>
</dbReference>
<dbReference type="InterPro" id="IPR027417">
    <property type="entry name" value="P-loop_NTPase"/>
</dbReference>
<gene>
    <name evidence="11" type="ORF">SAMN05216323_10766</name>
</gene>
<dbReference type="InterPro" id="IPR051535">
    <property type="entry name" value="Siderophore_ABC-ATPase"/>
</dbReference>
<keyword evidence="2" id="KW-0813">Transport</keyword>
<protein>
    <submittedName>
        <fullName evidence="11">Iron complex transport system ATP-binding protein</fullName>
    </submittedName>
</protein>
<dbReference type="AlphaFoldDB" id="A0A1G6RKF3"/>
<keyword evidence="9" id="KW-0472">Membrane</keyword>
<proteinExistence type="predicted"/>
<keyword evidence="12" id="KW-1185">Reference proteome</keyword>
<dbReference type="Gene3D" id="3.40.50.300">
    <property type="entry name" value="P-loop containing nucleotide triphosphate hydrolases"/>
    <property type="match status" value="1"/>
</dbReference>
<evidence type="ECO:0000313" key="11">
    <source>
        <dbReference type="EMBL" id="SDD04901.1"/>
    </source>
</evidence>
<dbReference type="PANTHER" id="PTHR42771:SF2">
    <property type="entry name" value="IRON(3+)-HYDROXAMATE IMPORT ATP-BINDING PROTEIN FHUC"/>
    <property type="match status" value="1"/>
</dbReference>
<sequence length="335" mass="36831">MEVVLSAKGLTIGYSNKKEGTLEVQRGLNLELRAGELTSLMGQNGVGKSTLIRCLAGFSDPLKGEVLVHGKPIGKLSEREISKLVSVVLTENISQIGLSVYELVSTGRYPYTGFFAKLSAEDHAKVEESLQAVGMSSFADRMLNELSDGERQKVMVAKALAQETPIVILDEPTAFLDLPSRIELMNLLHQLASEHEKAVLLSTHDLEQALRFSDTIWLIDGEKSFECGSPEDLLLQGKLKAFFGRDGIIFDNHSGTFRTENPFSREIELIGDGLIRHWVANALYRNGFTPSMEQNLPLCIEICSGFPTEFILSKPNAVSVKMGSVASLMRELRAS</sequence>
<dbReference type="CDD" id="cd03214">
    <property type="entry name" value="ABC_Iron-Siderophores_B12_Hemin"/>
    <property type="match status" value="1"/>
</dbReference>
<evidence type="ECO:0000256" key="9">
    <source>
        <dbReference type="ARBA" id="ARBA00023136"/>
    </source>
</evidence>
<feature type="domain" description="ABC transporter" evidence="10">
    <location>
        <begin position="7"/>
        <end position="246"/>
    </location>
</feature>
<dbReference type="GO" id="GO:0005524">
    <property type="term" value="F:ATP binding"/>
    <property type="evidence" value="ECO:0007669"/>
    <property type="project" value="UniProtKB-KW"/>
</dbReference>
<dbReference type="SUPFAM" id="SSF52540">
    <property type="entry name" value="P-loop containing nucleoside triphosphate hydrolases"/>
    <property type="match status" value="1"/>
</dbReference>
<dbReference type="InterPro" id="IPR003593">
    <property type="entry name" value="AAA+_ATPase"/>
</dbReference>
<dbReference type="Pfam" id="PF00005">
    <property type="entry name" value="ABC_tran"/>
    <property type="match status" value="1"/>
</dbReference>